<protein>
    <submittedName>
        <fullName evidence="2">Uncharacterized protein</fullName>
    </submittedName>
</protein>
<evidence type="ECO:0000313" key="3">
    <source>
        <dbReference type="Proteomes" id="UP000219338"/>
    </source>
</evidence>
<dbReference type="STRING" id="47428.A0A284QPY5"/>
<name>A0A284QPY5_ARMOS</name>
<sequence length="116" mass="12372">MPYLASSFLLALFASFISPAASVSYSQTDSFVGSQFNDGFSYEAIADPTNGRVNYVNAATAASQNLTYASDGTFILRADFTTVLDATGPGRNSVRLQSNKQYGSNTVMVQVFNPVS</sequence>
<feature type="chain" id="PRO_5012628426" evidence="1">
    <location>
        <begin position="23"/>
        <end position="116"/>
    </location>
</feature>
<feature type="signal peptide" evidence="1">
    <location>
        <begin position="1"/>
        <end position="22"/>
    </location>
</feature>
<dbReference type="Pfam" id="PF26113">
    <property type="entry name" value="GH16_XgeA"/>
    <property type="match status" value="1"/>
</dbReference>
<organism evidence="2 3">
    <name type="scientific">Armillaria ostoyae</name>
    <name type="common">Armillaria root rot fungus</name>
    <dbReference type="NCBI Taxonomy" id="47428"/>
    <lineage>
        <taxon>Eukaryota</taxon>
        <taxon>Fungi</taxon>
        <taxon>Dikarya</taxon>
        <taxon>Basidiomycota</taxon>
        <taxon>Agaricomycotina</taxon>
        <taxon>Agaricomycetes</taxon>
        <taxon>Agaricomycetidae</taxon>
        <taxon>Agaricales</taxon>
        <taxon>Marasmiineae</taxon>
        <taxon>Physalacriaceae</taxon>
        <taxon>Armillaria</taxon>
    </lineage>
</organism>
<evidence type="ECO:0000256" key="1">
    <source>
        <dbReference type="SAM" id="SignalP"/>
    </source>
</evidence>
<dbReference type="AlphaFoldDB" id="A0A284QPY5"/>
<proteinExistence type="predicted"/>
<dbReference type="EMBL" id="FUEG01000001">
    <property type="protein sequence ID" value="SJK98518.1"/>
    <property type="molecule type" value="Genomic_DNA"/>
</dbReference>
<gene>
    <name evidence="2" type="ORF">ARMOST_01786</name>
</gene>
<dbReference type="OrthoDB" id="192832at2759"/>
<accession>A0A284QPY5</accession>
<dbReference type="InterPro" id="IPR013320">
    <property type="entry name" value="ConA-like_dom_sf"/>
</dbReference>
<evidence type="ECO:0000313" key="2">
    <source>
        <dbReference type="EMBL" id="SJK98518.1"/>
    </source>
</evidence>
<keyword evidence="1" id="KW-0732">Signal</keyword>
<dbReference type="Proteomes" id="UP000219338">
    <property type="component" value="Unassembled WGS sequence"/>
</dbReference>
<dbReference type="SUPFAM" id="SSF49899">
    <property type="entry name" value="Concanavalin A-like lectins/glucanases"/>
    <property type="match status" value="1"/>
</dbReference>
<dbReference type="Gene3D" id="2.60.120.200">
    <property type="match status" value="1"/>
</dbReference>
<keyword evidence="3" id="KW-1185">Reference proteome</keyword>
<reference evidence="3" key="1">
    <citation type="journal article" date="2017" name="Nat. Ecol. Evol.">
        <title>Genome expansion and lineage-specific genetic innovations in the forest pathogenic fungi Armillaria.</title>
        <authorList>
            <person name="Sipos G."/>
            <person name="Prasanna A.N."/>
            <person name="Walter M.C."/>
            <person name="O'Connor E."/>
            <person name="Balint B."/>
            <person name="Krizsan K."/>
            <person name="Kiss B."/>
            <person name="Hess J."/>
            <person name="Varga T."/>
            <person name="Slot J."/>
            <person name="Riley R."/>
            <person name="Boka B."/>
            <person name="Rigling D."/>
            <person name="Barry K."/>
            <person name="Lee J."/>
            <person name="Mihaltcheva S."/>
            <person name="LaButti K."/>
            <person name="Lipzen A."/>
            <person name="Waldron R."/>
            <person name="Moloney N.M."/>
            <person name="Sperisen C."/>
            <person name="Kredics L."/>
            <person name="Vagvoelgyi C."/>
            <person name="Patrignani A."/>
            <person name="Fitzpatrick D."/>
            <person name="Nagy I."/>
            <person name="Doyle S."/>
            <person name="Anderson J.B."/>
            <person name="Grigoriev I.V."/>
            <person name="Gueldener U."/>
            <person name="Muensterkoetter M."/>
            <person name="Nagy L.G."/>
        </authorList>
    </citation>
    <scope>NUCLEOTIDE SEQUENCE [LARGE SCALE GENOMIC DNA]</scope>
    <source>
        <strain evidence="3">C18/9</strain>
    </source>
</reference>